<dbReference type="EMBL" id="BSYO01000025">
    <property type="protein sequence ID" value="GMH22604.1"/>
    <property type="molecule type" value="Genomic_DNA"/>
</dbReference>
<evidence type="ECO:0000256" key="1">
    <source>
        <dbReference type="ARBA" id="ARBA00010501"/>
    </source>
</evidence>
<keyword evidence="11" id="KW-1185">Reference proteome</keyword>
<evidence type="ECO:0000256" key="8">
    <source>
        <dbReference type="PIRSR" id="PIRSR628472-1"/>
    </source>
</evidence>
<feature type="binding site" evidence="9">
    <location>
        <position position="366"/>
    </location>
    <ligand>
        <name>Mg(2+)</name>
        <dbReference type="ChEBI" id="CHEBI:18420"/>
    </ligand>
</feature>
<dbReference type="GO" id="GO:0005634">
    <property type="term" value="C:nucleus"/>
    <property type="evidence" value="ECO:0007669"/>
    <property type="project" value="TreeGrafter"/>
</dbReference>
<evidence type="ECO:0000313" key="10">
    <source>
        <dbReference type="EMBL" id="GMH22604.1"/>
    </source>
</evidence>
<keyword evidence="6" id="KW-0904">Protein phosphatase</keyword>
<dbReference type="NCBIfam" id="TIGR01658">
    <property type="entry name" value="EYA-cons_domain"/>
    <property type="match status" value="1"/>
</dbReference>
<sequence>MPTISPFYEHDAKHGKQPKFGFDQFYSSPVTTSAVAAFSGRCFTIISAPPPPRSPSYPYPRPTPSSPRFVGIWRLINPRRLKASFETNIQAAYWIREFYVTRSMDDLRNGQLGNPAPHAKGFASKTSEKMIVYIWDMDETLILLKSLLNGTYAEAFNSAKDVQKGIDIGKTWERYILDVCDDYFFYEQIENYNQPFLDALREYDDGKDLSDYVFNQDDFDSPRDDLNKRKLAYRHRVISQKYKQGLNTILNHNAFEIWNDLYDMTDSYTDRWLSSARTFLQQCSSHRESSTSFRPASSNAALEHVNVLVTSGSLIPSIAKCLLFKLDSLIASENVYSSWDVGKLQCFTWIMDRFGGPSIQFCVIGDGWEECEAAEAMRWPFVKIDPRPDGFHRFPGLTVRTVGHYLSVVYGASEVEDDEDSKAY</sequence>
<dbReference type="FunFam" id="3.40.50.12350:FF:000003">
    <property type="entry name" value="Eyes absent homolog"/>
    <property type="match status" value="1"/>
</dbReference>
<dbReference type="PANTHER" id="PTHR10190">
    <property type="entry name" value="EYES ABSENT"/>
    <property type="match status" value="1"/>
</dbReference>
<dbReference type="Gene3D" id="3.40.50.12350">
    <property type="match status" value="1"/>
</dbReference>
<evidence type="ECO:0000256" key="6">
    <source>
        <dbReference type="ARBA" id="ARBA00022912"/>
    </source>
</evidence>
<organism evidence="10 11">
    <name type="scientific">Nepenthes gracilis</name>
    <name type="common">Slender pitcher plant</name>
    <dbReference type="NCBI Taxonomy" id="150966"/>
    <lineage>
        <taxon>Eukaryota</taxon>
        <taxon>Viridiplantae</taxon>
        <taxon>Streptophyta</taxon>
        <taxon>Embryophyta</taxon>
        <taxon>Tracheophyta</taxon>
        <taxon>Spermatophyta</taxon>
        <taxon>Magnoliopsida</taxon>
        <taxon>eudicotyledons</taxon>
        <taxon>Gunneridae</taxon>
        <taxon>Pentapetalae</taxon>
        <taxon>Caryophyllales</taxon>
        <taxon>Nepenthaceae</taxon>
        <taxon>Nepenthes</taxon>
    </lineage>
</organism>
<gene>
    <name evidence="10" type="ORF">Nepgr_024447</name>
</gene>
<evidence type="ECO:0000256" key="5">
    <source>
        <dbReference type="ARBA" id="ARBA00022842"/>
    </source>
</evidence>
<comment type="catalytic activity">
    <reaction evidence="7">
        <text>O-phospho-L-tyrosyl-[protein] + H2O = L-tyrosyl-[protein] + phosphate</text>
        <dbReference type="Rhea" id="RHEA:10684"/>
        <dbReference type="Rhea" id="RHEA-COMP:10136"/>
        <dbReference type="Rhea" id="RHEA-COMP:20101"/>
        <dbReference type="ChEBI" id="CHEBI:15377"/>
        <dbReference type="ChEBI" id="CHEBI:43474"/>
        <dbReference type="ChEBI" id="CHEBI:46858"/>
        <dbReference type="ChEBI" id="CHEBI:61978"/>
        <dbReference type="EC" id="3.1.3.48"/>
    </reaction>
</comment>
<feature type="binding site" evidence="9">
    <location>
        <position position="138"/>
    </location>
    <ligand>
        <name>Mg(2+)</name>
        <dbReference type="ChEBI" id="CHEBI:18420"/>
    </ligand>
</feature>
<dbReference type="EC" id="3.1.3.48" evidence="2"/>
<name>A0AAD3Y015_NEPGR</name>
<evidence type="ECO:0000256" key="9">
    <source>
        <dbReference type="PIRSR" id="PIRSR628472-2"/>
    </source>
</evidence>
<dbReference type="GO" id="GO:0030154">
    <property type="term" value="P:cell differentiation"/>
    <property type="evidence" value="ECO:0007669"/>
    <property type="project" value="TreeGrafter"/>
</dbReference>
<comment type="similarity">
    <text evidence="1">Belongs to the HAD-like hydrolase superfamily. EYA family.</text>
</comment>
<proteinExistence type="inferred from homology"/>
<dbReference type="GO" id="GO:0046872">
    <property type="term" value="F:metal ion binding"/>
    <property type="evidence" value="ECO:0007669"/>
    <property type="project" value="UniProtKB-KW"/>
</dbReference>
<accession>A0AAD3Y015</accession>
<evidence type="ECO:0000256" key="3">
    <source>
        <dbReference type="ARBA" id="ARBA00022723"/>
    </source>
</evidence>
<dbReference type="GO" id="GO:0004725">
    <property type="term" value="F:protein tyrosine phosphatase activity"/>
    <property type="evidence" value="ECO:0007669"/>
    <property type="project" value="UniProtKB-EC"/>
</dbReference>
<keyword evidence="3 9" id="KW-0479">Metal-binding</keyword>
<dbReference type="PANTHER" id="PTHR10190:SF16">
    <property type="entry name" value="DEVELOPMENTAL PROTEIN EYES ABSENT"/>
    <property type="match status" value="1"/>
</dbReference>
<dbReference type="Proteomes" id="UP001279734">
    <property type="component" value="Unassembled WGS sequence"/>
</dbReference>
<comment type="cofactor">
    <cofactor evidence="9">
        <name>Mg(2+)</name>
        <dbReference type="ChEBI" id="CHEBI:18420"/>
    </cofactor>
    <text evidence="9">Binds 1 Mg(2+) ion per subunit.</text>
</comment>
<evidence type="ECO:0000256" key="7">
    <source>
        <dbReference type="ARBA" id="ARBA00051722"/>
    </source>
</evidence>
<dbReference type="AlphaFoldDB" id="A0AAD3Y015"/>
<dbReference type="InterPro" id="IPR038102">
    <property type="entry name" value="EYA_dom_sf"/>
</dbReference>
<dbReference type="SUPFAM" id="SSF56784">
    <property type="entry name" value="HAD-like"/>
    <property type="match status" value="1"/>
</dbReference>
<evidence type="ECO:0000256" key="2">
    <source>
        <dbReference type="ARBA" id="ARBA00013064"/>
    </source>
</evidence>
<reference evidence="10" key="1">
    <citation type="submission" date="2023-05" db="EMBL/GenBank/DDBJ databases">
        <title>Nepenthes gracilis genome sequencing.</title>
        <authorList>
            <person name="Fukushima K."/>
        </authorList>
    </citation>
    <scope>NUCLEOTIDE SEQUENCE</scope>
    <source>
        <strain evidence="10">SING2019-196</strain>
    </source>
</reference>
<dbReference type="InterPro" id="IPR036412">
    <property type="entry name" value="HAD-like_sf"/>
</dbReference>
<keyword evidence="4" id="KW-0378">Hydrolase</keyword>
<dbReference type="InterPro" id="IPR028472">
    <property type="entry name" value="EYA"/>
</dbReference>
<dbReference type="GO" id="GO:0045739">
    <property type="term" value="P:positive regulation of DNA repair"/>
    <property type="evidence" value="ECO:0007669"/>
    <property type="project" value="TreeGrafter"/>
</dbReference>
<evidence type="ECO:0000313" key="11">
    <source>
        <dbReference type="Proteomes" id="UP001279734"/>
    </source>
</evidence>
<dbReference type="InterPro" id="IPR006545">
    <property type="entry name" value="EYA_dom"/>
</dbReference>
<feature type="active site" description="Nucleophile" evidence="8">
    <location>
        <position position="136"/>
    </location>
</feature>
<feature type="active site" description="Proton donor" evidence="8">
    <location>
        <position position="138"/>
    </location>
</feature>
<evidence type="ECO:0000256" key="4">
    <source>
        <dbReference type="ARBA" id="ARBA00022801"/>
    </source>
</evidence>
<comment type="caution">
    <text evidence="10">The sequence shown here is derived from an EMBL/GenBank/DDBJ whole genome shotgun (WGS) entry which is preliminary data.</text>
</comment>
<keyword evidence="5 9" id="KW-0460">Magnesium</keyword>
<feature type="binding site" evidence="9">
    <location>
        <position position="136"/>
    </location>
    <ligand>
        <name>Mg(2+)</name>
        <dbReference type="ChEBI" id="CHEBI:18420"/>
    </ligand>
</feature>
<protein>
    <recommendedName>
        <fullName evidence="2">protein-tyrosine-phosphatase</fullName>
        <ecNumber evidence="2">3.1.3.48</ecNumber>
    </recommendedName>
</protein>